<dbReference type="AlphaFoldDB" id="A0AA86R134"/>
<evidence type="ECO:0000313" key="3">
    <source>
        <dbReference type="EMBL" id="CAL6020331.1"/>
    </source>
</evidence>
<organism evidence="2">
    <name type="scientific">Hexamita inflata</name>
    <dbReference type="NCBI Taxonomy" id="28002"/>
    <lineage>
        <taxon>Eukaryota</taxon>
        <taxon>Metamonada</taxon>
        <taxon>Diplomonadida</taxon>
        <taxon>Hexamitidae</taxon>
        <taxon>Hexamitinae</taxon>
        <taxon>Hexamita</taxon>
    </lineage>
</organism>
<keyword evidence="1" id="KW-0812">Transmembrane</keyword>
<gene>
    <name evidence="3" type="ORF">HINF_LOCUS27378</name>
    <name evidence="2" type="ORF">HINF_LOCUS51234</name>
</gene>
<dbReference type="Proteomes" id="UP001642409">
    <property type="component" value="Unassembled WGS sequence"/>
</dbReference>
<feature type="transmembrane region" description="Helical" evidence="1">
    <location>
        <begin position="516"/>
        <end position="539"/>
    </location>
</feature>
<sequence>MIVLTIFISGDAVSFSDCFSPKSYMNGNELTNQLSLHLIPYESIDLITSENLCRSYLPGKVVVAQVHYDDITFPKALESQVKFKYVYNKEIVVTFQLSPTDYLHITGKDHAMYELWYDVNLIKVNSSIGTIELTNYNGTNCFQKLELEYTIYGDMDIRVLPNSCAVKVDPSLQVYVEFQEGLVNSQIPIYPCTSDCDPAEFQLSQTDFGLTKLYRVKKTPATETQLASFYSHFIENRRIQISLNLKFDTNGIFTVVSRIFDSLQAKDTLGCKVHDTHLGIYAVLNPSNVQIQFRDSFTNKLICDMPNVVSVRAEMYMWDETLSEHISDTFPIGEFNQQVGIAFKNTNLSDSLRDRFNENSKTIMIISYLDISGQIQYELIVYKDPFYVACVTRATLHLYNNESCIDYTFDSNPQCLGNRISAADKNTLGVFYKENGITYSLGLYRFHIPVDYSQINQRLCFVCDQFFPDTVYAKQTCAENQELTKLKLKTAQLGLAIISKYEFIIFNQVVAEYQNIFVPFIAVACALVVMIFAVVGIHFKQTQV</sequence>
<reference evidence="3 4" key="2">
    <citation type="submission" date="2024-07" db="EMBL/GenBank/DDBJ databases">
        <authorList>
            <person name="Akdeniz Z."/>
        </authorList>
    </citation>
    <scope>NUCLEOTIDE SEQUENCE [LARGE SCALE GENOMIC DNA]</scope>
</reference>
<proteinExistence type="predicted"/>
<dbReference type="EMBL" id="CATOUU010000969">
    <property type="protein sequence ID" value="CAI9963589.1"/>
    <property type="molecule type" value="Genomic_DNA"/>
</dbReference>
<protein>
    <submittedName>
        <fullName evidence="2">Uncharacterized protein</fullName>
    </submittedName>
</protein>
<keyword evidence="1" id="KW-1133">Transmembrane helix</keyword>
<keyword evidence="4" id="KW-1185">Reference proteome</keyword>
<evidence type="ECO:0000313" key="2">
    <source>
        <dbReference type="EMBL" id="CAI9963589.1"/>
    </source>
</evidence>
<evidence type="ECO:0000256" key="1">
    <source>
        <dbReference type="SAM" id="Phobius"/>
    </source>
</evidence>
<name>A0AA86R134_9EUKA</name>
<reference evidence="2" key="1">
    <citation type="submission" date="2023-06" db="EMBL/GenBank/DDBJ databases">
        <authorList>
            <person name="Kurt Z."/>
        </authorList>
    </citation>
    <scope>NUCLEOTIDE SEQUENCE</scope>
</reference>
<accession>A0AA86R134</accession>
<dbReference type="EMBL" id="CAXDID020000085">
    <property type="protein sequence ID" value="CAL6020331.1"/>
    <property type="molecule type" value="Genomic_DNA"/>
</dbReference>
<comment type="caution">
    <text evidence="2">The sequence shown here is derived from an EMBL/GenBank/DDBJ whole genome shotgun (WGS) entry which is preliminary data.</text>
</comment>
<evidence type="ECO:0000313" key="4">
    <source>
        <dbReference type="Proteomes" id="UP001642409"/>
    </source>
</evidence>
<keyword evidence="1" id="KW-0472">Membrane</keyword>